<comment type="pathway">
    <text evidence="6">Cofactor biosynthesis; adenosylcobalamin biosynthesis; adenosylcobalamin from cob(II)yrinate a,c-diamide: step 5/7.</text>
</comment>
<protein>
    <recommendedName>
        <fullName evidence="16">Adenosylcobinamide kinase</fullName>
        <ecNumber evidence="8">2.7.1.156</ecNumber>
        <ecNumber evidence="9">2.7.7.62</ecNumber>
    </recommendedName>
    <alternativeName>
        <fullName evidence="17">Adenosylcobinamide-phosphate guanylyltransferase</fullName>
    </alternativeName>
</protein>
<keyword evidence="11" id="KW-0808">Transferase</keyword>
<keyword evidence="10" id="KW-0169">Cobalamin biosynthesis</keyword>
<dbReference type="Pfam" id="PF02283">
    <property type="entry name" value="CobU"/>
    <property type="match status" value="1"/>
</dbReference>
<evidence type="ECO:0000256" key="12">
    <source>
        <dbReference type="ARBA" id="ARBA00022741"/>
    </source>
</evidence>
<evidence type="ECO:0000256" key="13">
    <source>
        <dbReference type="ARBA" id="ARBA00022777"/>
    </source>
</evidence>
<evidence type="ECO:0000256" key="6">
    <source>
        <dbReference type="ARBA" id="ARBA00005159"/>
    </source>
</evidence>
<dbReference type="InterPro" id="IPR027417">
    <property type="entry name" value="P-loop_NTPase"/>
</dbReference>
<dbReference type="PANTHER" id="PTHR34848:SF1">
    <property type="entry name" value="BIFUNCTIONAL ADENOSYLCOBALAMIN BIOSYNTHESIS PROTEIN COBU"/>
    <property type="match status" value="1"/>
</dbReference>
<comment type="similarity">
    <text evidence="7">Belongs to the CobU/CobP family.</text>
</comment>
<comment type="catalytic activity">
    <reaction evidence="1">
        <text>adenosylcob(III)inamide + ATP = adenosylcob(III)inamide phosphate + ADP + H(+)</text>
        <dbReference type="Rhea" id="RHEA:15769"/>
        <dbReference type="ChEBI" id="CHEBI:2480"/>
        <dbReference type="ChEBI" id="CHEBI:15378"/>
        <dbReference type="ChEBI" id="CHEBI:30616"/>
        <dbReference type="ChEBI" id="CHEBI:58502"/>
        <dbReference type="ChEBI" id="CHEBI:456216"/>
        <dbReference type="EC" id="2.7.1.156"/>
    </reaction>
</comment>
<keyword evidence="13 18" id="KW-0418">Kinase</keyword>
<accession>A0ABY5MBE7</accession>
<evidence type="ECO:0000256" key="16">
    <source>
        <dbReference type="ARBA" id="ARBA00029570"/>
    </source>
</evidence>
<evidence type="ECO:0000256" key="5">
    <source>
        <dbReference type="ARBA" id="ARBA00004692"/>
    </source>
</evidence>
<dbReference type="EC" id="2.7.7.62" evidence="9"/>
<comment type="catalytic activity">
    <reaction evidence="2">
        <text>adenosylcob(III)inamide phosphate + GTP + H(+) = adenosylcob(III)inamide-GDP + diphosphate</text>
        <dbReference type="Rhea" id="RHEA:22712"/>
        <dbReference type="ChEBI" id="CHEBI:15378"/>
        <dbReference type="ChEBI" id="CHEBI:33019"/>
        <dbReference type="ChEBI" id="CHEBI:37565"/>
        <dbReference type="ChEBI" id="CHEBI:58502"/>
        <dbReference type="ChEBI" id="CHEBI:60487"/>
        <dbReference type="EC" id="2.7.7.62"/>
    </reaction>
</comment>
<evidence type="ECO:0000313" key="18">
    <source>
        <dbReference type="EMBL" id="UUP15450.1"/>
    </source>
</evidence>
<evidence type="ECO:0000256" key="3">
    <source>
        <dbReference type="ARBA" id="ARBA00001522"/>
    </source>
</evidence>
<dbReference type="EMBL" id="CP102173">
    <property type="protein sequence ID" value="UUP15450.1"/>
    <property type="molecule type" value="Genomic_DNA"/>
</dbReference>
<evidence type="ECO:0000256" key="8">
    <source>
        <dbReference type="ARBA" id="ARBA00012016"/>
    </source>
</evidence>
<comment type="pathway">
    <text evidence="5">Cofactor biosynthesis; adenosylcobalamin biosynthesis; adenosylcobalamin from cob(II)yrinate a,c-diamide: step 6/7.</text>
</comment>
<evidence type="ECO:0000256" key="14">
    <source>
        <dbReference type="ARBA" id="ARBA00022840"/>
    </source>
</evidence>
<keyword evidence="19" id="KW-1185">Reference proteome</keyword>
<keyword evidence="18" id="KW-0548">Nucleotidyltransferase</keyword>
<evidence type="ECO:0000256" key="10">
    <source>
        <dbReference type="ARBA" id="ARBA00022573"/>
    </source>
</evidence>
<dbReference type="CDD" id="cd00544">
    <property type="entry name" value="CobU"/>
    <property type="match status" value="1"/>
</dbReference>
<dbReference type="SUPFAM" id="SSF52540">
    <property type="entry name" value="P-loop containing nucleoside triphosphate hydrolases"/>
    <property type="match status" value="1"/>
</dbReference>
<dbReference type="PIRSF" id="PIRSF006135">
    <property type="entry name" value="CobU"/>
    <property type="match status" value="1"/>
</dbReference>
<organism evidence="18 19">
    <name type="scientific">Aeromicrobium wangtongii</name>
    <dbReference type="NCBI Taxonomy" id="2969247"/>
    <lineage>
        <taxon>Bacteria</taxon>
        <taxon>Bacillati</taxon>
        <taxon>Actinomycetota</taxon>
        <taxon>Actinomycetes</taxon>
        <taxon>Propionibacteriales</taxon>
        <taxon>Nocardioidaceae</taxon>
        <taxon>Aeromicrobium</taxon>
    </lineage>
</organism>
<evidence type="ECO:0000256" key="11">
    <source>
        <dbReference type="ARBA" id="ARBA00022679"/>
    </source>
</evidence>
<evidence type="ECO:0000256" key="4">
    <source>
        <dbReference type="ARBA" id="ARBA00003889"/>
    </source>
</evidence>
<evidence type="ECO:0000256" key="9">
    <source>
        <dbReference type="ARBA" id="ARBA00012523"/>
    </source>
</evidence>
<dbReference type="GO" id="GO:0016301">
    <property type="term" value="F:kinase activity"/>
    <property type="evidence" value="ECO:0007669"/>
    <property type="project" value="UniProtKB-KW"/>
</dbReference>
<proteinExistence type="inferred from homology"/>
<evidence type="ECO:0000256" key="1">
    <source>
        <dbReference type="ARBA" id="ARBA00000312"/>
    </source>
</evidence>
<sequence>MTVLVTGGARSGKSLHAESLLVAEPHVTYIAPRPTIELDDERAAQAAVQQARRPSHWTTLESADLASAVRQAEGAVLIDCLASWLGATLSELDGWESLREDWEPVLFERLDDALAAIAQHHAPVVVVTNEAGMGVVPDQRAGRLFRDLLGAVNQHVAAECDEVALVVAGRVLSL</sequence>
<gene>
    <name evidence="18" type="ORF">NQV15_09085</name>
</gene>
<evidence type="ECO:0000256" key="17">
    <source>
        <dbReference type="ARBA" id="ARBA00030571"/>
    </source>
</evidence>
<evidence type="ECO:0000256" key="7">
    <source>
        <dbReference type="ARBA" id="ARBA00007490"/>
    </source>
</evidence>
<comment type="catalytic activity">
    <reaction evidence="3">
        <text>adenosylcob(III)inamide + GTP = adenosylcob(III)inamide phosphate + GDP + H(+)</text>
        <dbReference type="Rhea" id="RHEA:15765"/>
        <dbReference type="ChEBI" id="CHEBI:2480"/>
        <dbReference type="ChEBI" id="CHEBI:15378"/>
        <dbReference type="ChEBI" id="CHEBI:37565"/>
        <dbReference type="ChEBI" id="CHEBI:58189"/>
        <dbReference type="ChEBI" id="CHEBI:58502"/>
        <dbReference type="EC" id="2.7.1.156"/>
    </reaction>
</comment>
<evidence type="ECO:0000313" key="19">
    <source>
        <dbReference type="Proteomes" id="UP001316184"/>
    </source>
</evidence>
<dbReference type="GO" id="GO:0016779">
    <property type="term" value="F:nucleotidyltransferase activity"/>
    <property type="evidence" value="ECO:0007669"/>
    <property type="project" value="UniProtKB-KW"/>
</dbReference>
<dbReference type="EC" id="2.7.1.156" evidence="8"/>
<reference evidence="18 19" key="1">
    <citation type="submission" date="2022-08" db="EMBL/GenBank/DDBJ databases">
        <title>novel species in genus Aeromicrobium.</title>
        <authorList>
            <person name="Ye L."/>
        </authorList>
    </citation>
    <scope>NUCLEOTIDE SEQUENCE [LARGE SCALE GENOMIC DNA]</scope>
    <source>
        <strain evidence="19">zg-Y1379</strain>
    </source>
</reference>
<dbReference type="RefSeq" id="WP_232399502.1">
    <property type="nucleotide sequence ID" value="NZ_CP102173.1"/>
</dbReference>
<dbReference type="Proteomes" id="UP001316184">
    <property type="component" value="Chromosome"/>
</dbReference>
<name>A0ABY5MBE7_9ACTN</name>
<dbReference type="Gene3D" id="3.40.50.300">
    <property type="entry name" value="P-loop containing nucleotide triphosphate hydrolases"/>
    <property type="match status" value="1"/>
</dbReference>
<keyword evidence="14" id="KW-0067">ATP-binding</keyword>
<dbReference type="InterPro" id="IPR003203">
    <property type="entry name" value="CobU/CobP"/>
</dbReference>
<evidence type="ECO:0000256" key="2">
    <source>
        <dbReference type="ARBA" id="ARBA00000711"/>
    </source>
</evidence>
<keyword evidence="15" id="KW-0342">GTP-binding</keyword>
<keyword evidence="12" id="KW-0547">Nucleotide-binding</keyword>
<dbReference type="PANTHER" id="PTHR34848">
    <property type="match status" value="1"/>
</dbReference>
<evidence type="ECO:0000256" key="15">
    <source>
        <dbReference type="ARBA" id="ARBA00023134"/>
    </source>
</evidence>
<comment type="function">
    <text evidence="4">Catalyzes ATP-dependent phosphorylation of adenosylcobinamide and addition of GMP to adenosylcobinamide phosphate.</text>
</comment>